<name>A0A7J5UNY6_9MICO</name>
<protein>
    <recommendedName>
        <fullName evidence="4 8">Ornithine carbamoyltransferase</fullName>
        <shortName evidence="8">OTCase</shortName>
        <ecNumber evidence="4 8">2.1.3.3</ecNumber>
    </recommendedName>
</protein>
<dbReference type="InterPro" id="IPR024904">
    <property type="entry name" value="OTCase_ArgI"/>
</dbReference>
<dbReference type="Gene3D" id="3.40.50.1370">
    <property type="entry name" value="Aspartate/ornithine carbamoyltransferase"/>
    <property type="match status" value="2"/>
</dbReference>
<evidence type="ECO:0000256" key="4">
    <source>
        <dbReference type="ARBA" id="ARBA00013007"/>
    </source>
</evidence>
<dbReference type="OrthoDB" id="9802587at2"/>
<feature type="binding site" evidence="8">
    <location>
        <position position="173"/>
    </location>
    <ligand>
        <name>L-ornithine</name>
        <dbReference type="ChEBI" id="CHEBI:46911"/>
    </ligand>
</feature>
<feature type="binding site" evidence="8">
    <location>
        <begin position="241"/>
        <end position="242"/>
    </location>
    <ligand>
        <name>L-ornithine</name>
        <dbReference type="ChEBI" id="CHEBI:46911"/>
    </ligand>
</feature>
<feature type="domain" description="Aspartate/ornithine carbamoyltransferase Asp/Orn-binding" evidence="9">
    <location>
        <begin position="161"/>
        <end position="334"/>
    </location>
</feature>
<evidence type="ECO:0000259" key="9">
    <source>
        <dbReference type="Pfam" id="PF00185"/>
    </source>
</evidence>
<gene>
    <name evidence="11" type="primary">argF</name>
    <name evidence="11" type="ORF">GB883_11495</name>
</gene>
<feature type="binding site" evidence="8">
    <location>
        <position position="324"/>
    </location>
    <ligand>
        <name>carbamoyl phosphate</name>
        <dbReference type="ChEBI" id="CHEBI:58228"/>
    </ligand>
</feature>
<dbReference type="RefSeq" id="WP_152203369.1">
    <property type="nucleotide sequence ID" value="NZ_VUKF01000026.1"/>
</dbReference>
<dbReference type="NCBIfam" id="TIGR00658">
    <property type="entry name" value="orni_carb_tr"/>
    <property type="match status" value="1"/>
</dbReference>
<keyword evidence="5 8" id="KW-0963">Cytoplasm</keyword>
<comment type="subcellular location">
    <subcellularLocation>
        <location evidence="2 8">Cytoplasm</location>
    </subcellularLocation>
</comment>
<evidence type="ECO:0000256" key="8">
    <source>
        <dbReference type="HAMAP-Rule" id="MF_01109"/>
    </source>
</evidence>
<feature type="binding site" evidence="8">
    <location>
        <begin position="279"/>
        <end position="280"/>
    </location>
    <ligand>
        <name>carbamoyl phosphate</name>
        <dbReference type="ChEBI" id="CHEBI:58228"/>
    </ligand>
</feature>
<comment type="similarity">
    <text evidence="3 8">Belongs to the aspartate/ornithine carbamoyltransferase superfamily. OTCase family.</text>
</comment>
<dbReference type="AlphaFoldDB" id="A0A7J5UNY6"/>
<organism evidence="11 12">
    <name type="scientific">Georgenia thermotolerans</name>
    <dbReference type="NCBI Taxonomy" id="527326"/>
    <lineage>
        <taxon>Bacteria</taxon>
        <taxon>Bacillati</taxon>
        <taxon>Actinomycetota</taxon>
        <taxon>Actinomycetes</taxon>
        <taxon>Micrococcales</taxon>
        <taxon>Bogoriellaceae</taxon>
        <taxon>Georgenia</taxon>
    </lineage>
</organism>
<evidence type="ECO:0000256" key="1">
    <source>
        <dbReference type="ARBA" id="ARBA00003822"/>
    </source>
</evidence>
<evidence type="ECO:0000313" key="12">
    <source>
        <dbReference type="Proteomes" id="UP000451860"/>
    </source>
</evidence>
<dbReference type="InterPro" id="IPR006131">
    <property type="entry name" value="Asp_carbamoyltransf_Asp/Orn-bd"/>
</dbReference>
<keyword evidence="6 8" id="KW-0808">Transferase</keyword>
<sequence length="341" mass="37250">MTSDLRGRSFLKELDFTPEEWRALLDLAADLKAAKKAGREERRLAGRNIALIFEKTSTRTRTAFEVAAHDQGAHVTYLDPAGSQIGHKESFKDTARVLGRFFDGIEYRGARQADVETLAAYAGVPVFNGLTDEWHPTQMLADQLTMREHAAVDGRPRADEEIAFAYVGDARNNTAHSLLVAGAMLGMDVRLVAPEGLQPEAGVVAQAREVAGRTGARLTVTDDVAAGVRGVDFVYTDVWVSMGEKKEAWDERIALLRDYQVNAGLLAATGNPDVKFMHCLPAFHDLGTTLGREIYARTGLDALEVTDEVFESPASIVFDQAENRMHTIKAVLVATLAGPRP</sequence>
<evidence type="ECO:0000256" key="3">
    <source>
        <dbReference type="ARBA" id="ARBA00007805"/>
    </source>
</evidence>
<dbReference type="Proteomes" id="UP000451860">
    <property type="component" value="Unassembled WGS sequence"/>
</dbReference>
<feature type="binding site" evidence="8">
    <location>
        <position position="84"/>
    </location>
    <ligand>
        <name>carbamoyl phosphate</name>
        <dbReference type="ChEBI" id="CHEBI:58228"/>
    </ligand>
</feature>
<evidence type="ECO:0000313" key="11">
    <source>
        <dbReference type="EMBL" id="KAE8763980.1"/>
    </source>
</evidence>
<dbReference type="Pfam" id="PF00185">
    <property type="entry name" value="OTCace"/>
    <property type="match status" value="1"/>
</dbReference>
<keyword evidence="12" id="KW-1185">Reference proteome</keyword>
<evidence type="ECO:0000256" key="7">
    <source>
        <dbReference type="ARBA" id="ARBA00048772"/>
    </source>
</evidence>
<accession>A0A7J5UNY6</accession>
<dbReference type="PROSITE" id="PS00097">
    <property type="entry name" value="CARBAMOYLTRANSFERASE"/>
    <property type="match status" value="1"/>
</dbReference>
<feature type="domain" description="Aspartate/ornithine carbamoyltransferase carbamoyl-P binding" evidence="10">
    <location>
        <begin position="8"/>
        <end position="148"/>
    </location>
</feature>
<feature type="binding site" evidence="8">
    <location>
        <begin position="135"/>
        <end position="138"/>
    </location>
    <ligand>
        <name>carbamoyl phosphate</name>
        <dbReference type="ChEBI" id="CHEBI:58228"/>
    </ligand>
</feature>
<dbReference type="EC" id="2.1.3.3" evidence="4 8"/>
<feature type="binding site" evidence="8">
    <location>
        <position position="237"/>
    </location>
    <ligand>
        <name>L-ornithine</name>
        <dbReference type="ChEBI" id="CHEBI:46911"/>
    </ligand>
</feature>
<proteinExistence type="inferred from homology"/>
<dbReference type="GO" id="GO:0019240">
    <property type="term" value="P:citrulline biosynthetic process"/>
    <property type="evidence" value="ECO:0007669"/>
    <property type="project" value="UniProtKB-ARBA"/>
</dbReference>
<feature type="binding site" evidence="8">
    <location>
        <position position="108"/>
    </location>
    <ligand>
        <name>carbamoyl phosphate</name>
        <dbReference type="ChEBI" id="CHEBI:58228"/>
    </ligand>
</feature>
<evidence type="ECO:0000259" key="10">
    <source>
        <dbReference type="Pfam" id="PF02729"/>
    </source>
</evidence>
<dbReference type="InterPro" id="IPR036901">
    <property type="entry name" value="Asp/Orn_carbamoylTrfase_sf"/>
</dbReference>
<dbReference type="InterPro" id="IPR006132">
    <property type="entry name" value="Asp/Orn_carbamoyltranf_P-bd"/>
</dbReference>
<dbReference type="PANTHER" id="PTHR45753">
    <property type="entry name" value="ORNITHINE CARBAMOYLTRANSFERASE, MITOCHONDRIAL"/>
    <property type="match status" value="1"/>
</dbReference>
<evidence type="ECO:0000256" key="5">
    <source>
        <dbReference type="ARBA" id="ARBA00022490"/>
    </source>
</evidence>
<dbReference type="GO" id="GO:0042450">
    <property type="term" value="P:L-arginine biosynthetic process via ornithine"/>
    <property type="evidence" value="ECO:0007669"/>
    <property type="project" value="UniProtKB-UniRule"/>
</dbReference>
<dbReference type="HAMAP" id="MF_01109">
    <property type="entry name" value="OTCase"/>
    <property type="match status" value="1"/>
</dbReference>
<comment type="catalytic activity">
    <reaction evidence="7 8">
        <text>carbamoyl phosphate + L-ornithine = L-citrulline + phosphate + H(+)</text>
        <dbReference type="Rhea" id="RHEA:19513"/>
        <dbReference type="ChEBI" id="CHEBI:15378"/>
        <dbReference type="ChEBI" id="CHEBI:43474"/>
        <dbReference type="ChEBI" id="CHEBI:46911"/>
        <dbReference type="ChEBI" id="CHEBI:57743"/>
        <dbReference type="ChEBI" id="CHEBI:58228"/>
        <dbReference type="EC" id="2.1.3.3"/>
    </reaction>
</comment>
<dbReference type="PRINTS" id="PR00102">
    <property type="entry name" value="OTCASE"/>
</dbReference>
<comment type="function">
    <text evidence="1">Reversibly catalyzes the transfer of the carbamoyl group from carbamoyl phosphate (CP) to the N(epsilon) atom of ornithine (ORN) to produce L-citrulline.</text>
</comment>
<dbReference type="GO" id="GO:0005737">
    <property type="term" value="C:cytoplasm"/>
    <property type="evidence" value="ECO:0007669"/>
    <property type="project" value="UniProtKB-SubCell"/>
</dbReference>
<dbReference type="GO" id="GO:0016597">
    <property type="term" value="F:amino acid binding"/>
    <property type="evidence" value="ECO:0007669"/>
    <property type="project" value="InterPro"/>
</dbReference>
<dbReference type="InterPro" id="IPR002292">
    <property type="entry name" value="Orn/put_carbamltrans"/>
</dbReference>
<dbReference type="GO" id="GO:0004585">
    <property type="term" value="F:ornithine carbamoyltransferase activity"/>
    <property type="evidence" value="ECO:0007669"/>
    <property type="project" value="UniProtKB-UniRule"/>
</dbReference>
<dbReference type="Pfam" id="PF02729">
    <property type="entry name" value="OTCace_N"/>
    <property type="match status" value="1"/>
</dbReference>
<dbReference type="PRINTS" id="PR00100">
    <property type="entry name" value="AOTCASE"/>
</dbReference>
<reference evidence="11 12" key="1">
    <citation type="submission" date="2019-10" db="EMBL/GenBank/DDBJ databases">
        <title>Georgenia wutianyii sp. nov. and Georgenia yuyongxinii sp. nov. isolated from plateau pika (Ochotona curzoniae) in the Qinghai-Tibet plateau of China.</title>
        <authorList>
            <person name="Tian Z."/>
        </authorList>
    </citation>
    <scope>NUCLEOTIDE SEQUENCE [LARGE SCALE GENOMIC DNA]</scope>
    <source>
        <strain evidence="11 12">DSM 21501</strain>
    </source>
</reference>
<dbReference type="FunFam" id="3.40.50.1370:FF:000004">
    <property type="entry name" value="Ornithine carbamoyltransferase"/>
    <property type="match status" value="1"/>
</dbReference>
<dbReference type="EMBL" id="WHJE01000048">
    <property type="protein sequence ID" value="KAE8763980.1"/>
    <property type="molecule type" value="Genomic_DNA"/>
</dbReference>
<feature type="binding site" evidence="8">
    <location>
        <begin position="57"/>
        <end position="60"/>
    </location>
    <ligand>
        <name>carbamoyl phosphate</name>
        <dbReference type="ChEBI" id="CHEBI:58228"/>
    </ligand>
</feature>
<dbReference type="InterPro" id="IPR006130">
    <property type="entry name" value="Asp/Orn_carbamoylTrfase"/>
</dbReference>
<evidence type="ECO:0000256" key="2">
    <source>
        <dbReference type="ARBA" id="ARBA00004496"/>
    </source>
</evidence>
<dbReference type="PANTHER" id="PTHR45753:SF2">
    <property type="entry name" value="ORNITHINE CARBAMOYLTRANSFERASE"/>
    <property type="match status" value="1"/>
</dbReference>
<evidence type="ECO:0000256" key="6">
    <source>
        <dbReference type="ARBA" id="ARBA00022679"/>
    </source>
</evidence>
<dbReference type="SUPFAM" id="SSF53671">
    <property type="entry name" value="Aspartate/ornithine carbamoyltransferase"/>
    <property type="match status" value="1"/>
</dbReference>
<dbReference type="NCBIfam" id="NF001986">
    <property type="entry name" value="PRK00779.1"/>
    <property type="match status" value="1"/>
</dbReference>
<comment type="caution">
    <text evidence="11">The sequence shown here is derived from an EMBL/GenBank/DDBJ whole genome shotgun (WGS) entry which is preliminary data.</text>
</comment>